<dbReference type="PANTHER" id="PTHR42815:SF2">
    <property type="entry name" value="FAD-BINDING, PUTATIVE (AFU_ORTHOLOGUE AFUA_6G07600)-RELATED"/>
    <property type="match status" value="1"/>
</dbReference>
<evidence type="ECO:0000313" key="3">
    <source>
        <dbReference type="Proteomes" id="UP000533905"/>
    </source>
</evidence>
<gene>
    <name evidence="2" type="ORF">HGB41_01205</name>
</gene>
<dbReference type="SUPFAM" id="SSF50475">
    <property type="entry name" value="FMN-binding split barrel"/>
    <property type="match status" value="2"/>
</dbReference>
<protein>
    <submittedName>
        <fullName evidence="2">Pyridoxamine 5'-phosphate oxidase</fullName>
    </submittedName>
</protein>
<dbReference type="Gene3D" id="2.30.110.10">
    <property type="entry name" value="Electron Transport, Fmn-binding Protein, Chain A"/>
    <property type="match status" value="2"/>
</dbReference>
<evidence type="ECO:0000259" key="1">
    <source>
        <dbReference type="Pfam" id="PF01243"/>
    </source>
</evidence>
<proteinExistence type="predicted"/>
<evidence type="ECO:0000313" key="2">
    <source>
        <dbReference type="EMBL" id="NNG21623.1"/>
    </source>
</evidence>
<reference evidence="2 3" key="1">
    <citation type="submission" date="2020-04" db="EMBL/GenBank/DDBJ databases">
        <title>Massilia sp. nov., a cold adapted bacteria isolated from Arctic soil.</title>
        <authorList>
            <person name="Son J."/>
            <person name="Ka J.-O."/>
        </authorList>
    </citation>
    <scope>NUCLEOTIDE SEQUENCE [LARGE SCALE GENOMIC DNA]</scope>
    <source>
        <strain evidence="2 3">ML15P13</strain>
    </source>
</reference>
<dbReference type="Proteomes" id="UP000533905">
    <property type="component" value="Unassembled WGS sequence"/>
</dbReference>
<dbReference type="InterPro" id="IPR012349">
    <property type="entry name" value="Split_barrel_FMN-bd"/>
</dbReference>
<feature type="domain" description="Pyridoxamine 5'-phosphate oxidase N-terminal" evidence="1">
    <location>
        <begin position="40"/>
        <end position="130"/>
    </location>
</feature>
<dbReference type="PANTHER" id="PTHR42815">
    <property type="entry name" value="FAD-BINDING, PUTATIVE (AFU_ORTHOLOGUE AFUA_6G07600)-RELATED"/>
    <property type="match status" value="1"/>
</dbReference>
<keyword evidence="3" id="KW-1185">Reference proteome</keyword>
<sequence>MMPPFLFHPGERAVQLRAGEAAIADRNGSVIAASILGGARGFISKQFMVVLASSDADGRVWSSVLYGKPGFVSAAGDALIALEVASGRRDSADPFWANIAANPAVGLLFIELGTRRRYRINGVISHEDEAGLEITVQEAYPNCPKYIQRRELRALSTDGVADGVATGNSIGGSVEALLRAADTVFVASVNTATGADASHRGGPPGFVQVIGPHTLRIPDYHGNSIFNTLGNLEVDARFGLSIPDFEGGRLLQLSGRARLLWDQDDPYRLTGGTGRFLEVTVERWILRHIAERLEWEYLDASPFNPAGPGRIISSA</sequence>
<dbReference type="AlphaFoldDB" id="A0A7Y2JVT9"/>
<comment type="caution">
    <text evidence="2">The sequence shown here is derived from an EMBL/GenBank/DDBJ whole genome shotgun (WGS) entry which is preliminary data.</text>
</comment>
<dbReference type="InterPro" id="IPR011576">
    <property type="entry name" value="Pyridox_Oxase_N"/>
</dbReference>
<dbReference type="Pfam" id="PF01243">
    <property type="entry name" value="PNPOx_N"/>
    <property type="match status" value="1"/>
</dbReference>
<accession>A0A7Y2JVT9</accession>
<name>A0A7Y2JVT9_9BURK</name>
<organism evidence="2 3">
    <name type="scientific">Telluria aromaticivorans</name>
    <dbReference type="NCBI Taxonomy" id="2725995"/>
    <lineage>
        <taxon>Bacteria</taxon>
        <taxon>Pseudomonadati</taxon>
        <taxon>Pseudomonadota</taxon>
        <taxon>Betaproteobacteria</taxon>
        <taxon>Burkholderiales</taxon>
        <taxon>Oxalobacteraceae</taxon>
        <taxon>Telluria group</taxon>
        <taxon>Telluria</taxon>
    </lineage>
</organism>
<dbReference type="EMBL" id="JABAIV010000001">
    <property type="protein sequence ID" value="NNG21623.1"/>
    <property type="molecule type" value="Genomic_DNA"/>
</dbReference>